<proteinExistence type="inferred from homology"/>
<keyword evidence="5" id="KW-0288">FMN</keyword>
<dbReference type="SUPFAM" id="SSF51905">
    <property type="entry name" value="FAD/NAD(P)-binding domain"/>
    <property type="match status" value="1"/>
</dbReference>
<evidence type="ECO:0000256" key="2">
    <source>
        <dbReference type="ARBA" id="ARBA00001966"/>
    </source>
</evidence>
<keyword evidence="4" id="KW-0285">Flavoprotein</keyword>
<evidence type="ECO:0000256" key="7">
    <source>
        <dbReference type="ARBA" id="ARBA00023002"/>
    </source>
</evidence>
<evidence type="ECO:0000259" key="11">
    <source>
        <dbReference type="Pfam" id="PF07992"/>
    </source>
</evidence>
<dbReference type="Pfam" id="PF00724">
    <property type="entry name" value="Oxidored_FMN"/>
    <property type="match status" value="1"/>
</dbReference>
<keyword evidence="7" id="KW-0560">Oxidoreductase</keyword>
<dbReference type="PANTHER" id="PTHR42917:SF2">
    <property type="entry name" value="2,4-DIENOYL-COA REDUCTASE [(2E)-ENOYL-COA-PRODUCING]"/>
    <property type="match status" value="1"/>
</dbReference>
<dbReference type="CDD" id="cd02803">
    <property type="entry name" value="OYE_like_FMN_family"/>
    <property type="match status" value="1"/>
</dbReference>
<dbReference type="InterPro" id="IPR001155">
    <property type="entry name" value="OxRdtase_FMN_N"/>
</dbReference>
<name>A0ABP5JQ55_9ACTN</name>
<dbReference type="InterPro" id="IPR023753">
    <property type="entry name" value="FAD/NAD-binding_dom"/>
</dbReference>
<evidence type="ECO:0000256" key="5">
    <source>
        <dbReference type="ARBA" id="ARBA00022643"/>
    </source>
</evidence>
<protein>
    <submittedName>
        <fullName evidence="12">FAD-dependent oxidoreductase</fullName>
    </submittedName>
</protein>
<feature type="domain" description="NADH:flavin oxidoreductase/NADH oxidase N-terminal" evidence="10">
    <location>
        <begin position="6"/>
        <end position="327"/>
    </location>
</feature>
<evidence type="ECO:0000256" key="4">
    <source>
        <dbReference type="ARBA" id="ARBA00022630"/>
    </source>
</evidence>
<dbReference type="Pfam" id="PF07992">
    <property type="entry name" value="Pyr_redox_2"/>
    <property type="match status" value="1"/>
</dbReference>
<feature type="domain" description="FAD/NAD(P)-binding" evidence="11">
    <location>
        <begin position="378"/>
        <end position="581"/>
    </location>
</feature>
<dbReference type="InterPro" id="IPR036188">
    <property type="entry name" value="FAD/NAD-bd_sf"/>
</dbReference>
<comment type="cofactor">
    <cofactor evidence="1">
        <name>FMN</name>
        <dbReference type="ChEBI" id="CHEBI:58210"/>
    </cofactor>
</comment>
<comment type="similarity">
    <text evidence="3">In the N-terminal section; belongs to the NADH:flavin oxidoreductase/NADH oxidase family.</text>
</comment>
<reference evidence="13" key="1">
    <citation type="journal article" date="2019" name="Int. J. Syst. Evol. Microbiol.">
        <title>The Global Catalogue of Microorganisms (GCM) 10K type strain sequencing project: providing services to taxonomists for standard genome sequencing and annotation.</title>
        <authorList>
            <consortium name="The Broad Institute Genomics Platform"/>
            <consortium name="The Broad Institute Genome Sequencing Center for Infectious Disease"/>
            <person name="Wu L."/>
            <person name="Ma J."/>
        </authorList>
    </citation>
    <scope>NUCLEOTIDE SEQUENCE [LARGE SCALE GENOMIC DNA]</scope>
    <source>
        <strain evidence="13">JCM 13850</strain>
    </source>
</reference>
<keyword evidence="8" id="KW-0408">Iron</keyword>
<evidence type="ECO:0000256" key="9">
    <source>
        <dbReference type="ARBA" id="ARBA00023014"/>
    </source>
</evidence>
<keyword evidence="13" id="KW-1185">Reference proteome</keyword>
<evidence type="ECO:0000256" key="3">
    <source>
        <dbReference type="ARBA" id="ARBA00011048"/>
    </source>
</evidence>
<evidence type="ECO:0000256" key="8">
    <source>
        <dbReference type="ARBA" id="ARBA00023004"/>
    </source>
</evidence>
<keyword evidence="6" id="KW-0479">Metal-binding</keyword>
<keyword evidence="9" id="KW-0411">Iron-sulfur</keyword>
<dbReference type="InterPro" id="IPR051793">
    <property type="entry name" value="NADH:flavin_oxidoreductase"/>
</dbReference>
<dbReference type="PANTHER" id="PTHR42917">
    <property type="entry name" value="2,4-DIENOYL-COA REDUCTASE"/>
    <property type="match status" value="1"/>
</dbReference>
<dbReference type="Gene3D" id="3.20.20.70">
    <property type="entry name" value="Aldolase class I"/>
    <property type="match status" value="1"/>
</dbReference>
<comment type="caution">
    <text evidence="12">The sequence shown here is derived from an EMBL/GenBank/DDBJ whole genome shotgun (WGS) entry which is preliminary data.</text>
</comment>
<evidence type="ECO:0000256" key="6">
    <source>
        <dbReference type="ARBA" id="ARBA00022723"/>
    </source>
</evidence>
<evidence type="ECO:0000259" key="10">
    <source>
        <dbReference type="Pfam" id="PF00724"/>
    </source>
</evidence>
<dbReference type="SUPFAM" id="SSF51395">
    <property type="entry name" value="FMN-linked oxidoreductases"/>
    <property type="match status" value="1"/>
</dbReference>
<comment type="cofactor">
    <cofactor evidence="2">
        <name>[4Fe-4S] cluster</name>
        <dbReference type="ChEBI" id="CHEBI:49883"/>
    </cofactor>
</comment>
<evidence type="ECO:0000256" key="1">
    <source>
        <dbReference type="ARBA" id="ARBA00001917"/>
    </source>
</evidence>
<dbReference type="Gene3D" id="3.40.50.720">
    <property type="entry name" value="NAD(P)-binding Rossmann-like Domain"/>
    <property type="match status" value="1"/>
</dbReference>
<sequence length="646" mass="68199">MNHPALFEPLTLGPVELGNRIVCAPMERNYCTADGELTDSYLRYLEARAEGGAALIFSEAAYVRADGKGRPRQMGVAEERHIPGLAAMAEAAHRHGAKSGVELNHGGRTVQRRVSGLPPVAPSPVPCAPAGGDMPRALGREEIHDLVEAYGAAAGRCRDAGVDVLSVHAAHGYLVHQFLSPLTNLRSDEFGEPARFLALVMEAVRDAAPDLAVGIRISAFEGVPGGLDAERTFELIGSLPAGALDFIDVSAGNYEAPQWMVQPGEWHPGLLAEHAAPYRRPGLPVGVAGRITVPDVAHDIVAGGKADFVSMARALHADPQWPRRVLDGASFRPCIACNLCIDSLHGGAPVPCTVNPDAGLLIGEPPRRTPGLRARAGSVVVIGGGPAGMEAARVAAEHGQKVHLIEREQRLGGQFLLAAGLGCNPEYRRIIDWYAEELDRLNVIVSTGVEGDADRVAGLRPGGVVIATGGGARVPDVEGADRPHVIDIREWLRRPGEPPERCTVWGADQAAMAVADHIAAQGGEVQIITAREALAPEVGPRARMLAETRLTENSKVRILLRHRVQRIETDHMVADGPAGRISVPALGPVLVSHGVIPAKTPPASLADAIGERFCVVGEAVNGETSMRAAIRDARSAAEAFFGDAGR</sequence>
<dbReference type="PRINTS" id="PR00368">
    <property type="entry name" value="FADPNR"/>
</dbReference>
<evidence type="ECO:0000313" key="13">
    <source>
        <dbReference type="Proteomes" id="UP001501020"/>
    </source>
</evidence>
<dbReference type="EMBL" id="BAAAMR010000001">
    <property type="protein sequence ID" value="GAA2118628.1"/>
    <property type="molecule type" value="Genomic_DNA"/>
</dbReference>
<organism evidence="12 13">
    <name type="scientific">Actinomadura napierensis</name>
    <dbReference type="NCBI Taxonomy" id="267854"/>
    <lineage>
        <taxon>Bacteria</taxon>
        <taxon>Bacillati</taxon>
        <taxon>Actinomycetota</taxon>
        <taxon>Actinomycetes</taxon>
        <taxon>Streptosporangiales</taxon>
        <taxon>Thermomonosporaceae</taxon>
        <taxon>Actinomadura</taxon>
    </lineage>
</organism>
<accession>A0ABP5JQ55</accession>
<gene>
    <name evidence="12" type="ORF">GCM10009727_01880</name>
</gene>
<dbReference type="Gene3D" id="3.50.50.60">
    <property type="entry name" value="FAD/NAD(P)-binding domain"/>
    <property type="match status" value="1"/>
</dbReference>
<evidence type="ECO:0000313" key="12">
    <source>
        <dbReference type="EMBL" id="GAA2118628.1"/>
    </source>
</evidence>
<dbReference type="Proteomes" id="UP001501020">
    <property type="component" value="Unassembled WGS sequence"/>
</dbReference>
<dbReference type="InterPro" id="IPR013785">
    <property type="entry name" value="Aldolase_TIM"/>
</dbReference>